<evidence type="ECO:0000256" key="1">
    <source>
        <dbReference type="ARBA" id="ARBA00022490"/>
    </source>
</evidence>
<keyword evidence="2" id="KW-0690">Ribosome biogenesis</keyword>
<proteinExistence type="predicted"/>
<evidence type="ECO:0000256" key="2">
    <source>
        <dbReference type="ARBA" id="ARBA00022517"/>
    </source>
</evidence>
<organism evidence="6 7">
    <name type="scientific">Marinicella pacifica</name>
    <dbReference type="NCBI Taxonomy" id="1171543"/>
    <lineage>
        <taxon>Bacteria</taxon>
        <taxon>Pseudomonadati</taxon>
        <taxon>Pseudomonadota</taxon>
        <taxon>Gammaproteobacteria</taxon>
        <taxon>Lysobacterales</taxon>
        <taxon>Marinicellaceae</taxon>
        <taxon>Marinicella</taxon>
    </lineage>
</organism>
<keyword evidence="7" id="KW-1185">Reference proteome</keyword>
<protein>
    <submittedName>
        <fullName evidence="6">UPF0307 protein</fullName>
    </submittedName>
</protein>
<evidence type="ECO:0000313" key="6">
    <source>
        <dbReference type="EMBL" id="GGF97494.1"/>
    </source>
</evidence>
<evidence type="ECO:0000313" key="7">
    <source>
        <dbReference type="Proteomes" id="UP000605253"/>
    </source>
</evidence>
<name>A0A917CTV9_9GAMM</name>
<dbReference type="CDD" id="cd16331">
    <property type="entry name" value="YjgA-like"/>
    <property type="match status" value="1"/>
</dbReference>
<comment type="caution">
    <text evidence="6">The sequence shown here is derived from an EMBL/GenBank/DDBJ whole genome shotgun (WGS) entry which is preliminary data.</text>
</comment>
<gene>
    <name evidence="6" type="ORF">GCM10011365_18670</name>
</gene>
<dbReference type="GO" id="GO:0019843">
    <property type="term" value="F:rRNA binding"/>
    <property type="evidence" value="ECO:0007669"/>
    <property type="project" value="UniProtKB-KW"/>
</dbReference>
<keyword evidence="3" id="KW-0699">rRNA-binding</keyword>
<dbReference type="SUPFAM" id="SSF158710">
    <property type="entry name" value="PSPTO4464-like"/>
    <property type="match status" value="1"/>
</dbReference>
<reference evidence="6" key="2">
    <citation type="submission" date="2020-09" db="EMBL/GenBank/DDBJ databases">
        <authorList>
            <person name="Sun Q."/>
            <person name="Zhou Y."/>
        </authorList>
    </citation>
    <scope>NUCLEOTIDE SEQUENCE</scope>
    <source>
        <strain evidence="6">CGMCC 1.12181</strain>
    </source>
</reference>
<accession>A0A917CTV9</accession>
<dbReference type="Proteomes" id="UP000605253">
    <property type="component" value="Unassembled WGS sequence"/>
</dbReference>
<feature type="region of interest" description="Disordered" evidence="5">
    <location>
        <begin position="1"/>
        <end position="26"/>
    </location>
</feature>
<keyword evidence="4" id="KW-0694">RNA-binding</keyword>
<dbReference type="Gene3D" id="1.10.60.30">
    <property type="entry name" value="PSPTO4464-like domains"/>
    <property type="match status" value="2"/>
</dbReference>
<evidence type="ECO:0000256" key="5">
    <source>
        <dbReference type="SAM" id="MobiDB-lite"/>
    </source>
</evidence>
<dbReference type="InterPro" id="IPR023153">
    <property type="entry name" value="DarP_sf"/>
</dbReference>
<sequence>MSNKDQSPDNDQSAENTISKTQLKKQAHRLQDLAREIAEMPVSKRDALDLPPALLAAIDESKRITSHIAAKRHTQYMGKLLANCDYQSIEQQMQQDEAKNAHFQVRDAIINQWLDAFKDHEKALNAHLYDTYPHETLNELRNLIRNYRKKPEPPHSKKLFKALRELDNQEPLPPVGQLGIMLS</sequence>
<dbReference type="PANTHER" id="PTHR38101">
    <property type="entry name" value="UPF0307 PROTEIN YJGA"/>
    <property type="match status" value="1"/>
</dbReference>
<reference evidence="6" key="1">
    <citation type="journal article" date="2014" name="Int. J. Syst. Evol. Microbiol.">
        <title>Complete genome sequence of Corynebacterium casei LMG S-19264T (=DSM 44701T), isolated from a smear-ripened cheese.</title>
        <authorList>
            <consortium name="US DOE Joint Genome Institute (JGI-PGF)"/>
            <person name="Walter F."/>
            <person name="Albersmeier A."/>
            <person name="Kalinowski J."/>
            <person name="Ruckert C."/>
        </authorList>
    </citation>
    <scope>NUCLEOTIDE SEQUENCE</scope>
    <source>
        <strain evidence="6">CGMCC 1.12181</strain>
    </source>
</reference>
<dbReference type="GO" id="GO:0005829">
    <property type="term" value="C:cytosol"/>
    <property type="evidence" value="ECO:0007669"/>
    <property type="project" value="TreeGrafter"/>
</dbReference>
<dbReference type="PANTHER" id="PTHR38101:SF1">
    <property type="entry name" value="UPF0307 PROTEIN YJGA"/>
    <property type="match status" value="1"/>
</dbReference>
<dbReference type="InterPro" id="IPR006839">
    <property type="entry name" value="DarP"/>
</dbReference>
<dbReference type="AlphaFoldDB" id="A0A917CTV9"/>
<dbReference type="RefSeq" id="WP_188365466.1">
    <property type="nucleotide sequence ID" value="NZ_BAABJF010000003.1"/>
</dbReference>
<keyword evidence="1" id="KW-0963">Cytoplasm</keyword>
<feature type="compositionally biased region" description="Polar residues" evidence="5">
    <location>
        <begin position="1"/>
        <end position="21"/>
    </location>
</feature>
<evidence type="ECO:0000256" key="3">
    <source>
        <dbReference type="ARBA" id="ARBA00022730"/>
    </source>
</evidence>
<dbReference type="NCBIfam" id="NF003593">
    <property type="entry name" value="PRK05255.1-1"/>
    <property type="match status" value="1"/>
</dbReference>
<dbReference type="GO" id="GO:0042254">
    <property type="term" value="P:ribosome biogenesis"/>
    <property type="evidence" value="ECO:0007669"/>
    <property type="project" value="UniProtKB-KW"/>
</dbReference>
<dbReference type="EMBL" id="BMEO01000007">
    <property type="protein sequence ID" value="GGF97494.1"/>
    <property type="molecule type" value="Genomic_DNA"/>
</dbReference>
<evidence type="ECO:0000256" key="4">
    <source>
        <dbReference type="ARBA" id="ARBA00022884"/>
    </source>
</evidence>
<dbReference type="Pfam" id="PF04751">
    <property type="entry name" value="DarP"/>
    <property type="match status" value="1"/>
</dbReference>